<keyword evidence="1" id="KW-0732">Signal</keyword>
<reference evidence="2" key="1">
    <citation type="submission" date="2018-01" db="EMBL/GenBank/DDBJ databases">
        <title>An insight into the sialome of Amazonian anophelines.</title>
        <authorList>
            <person name="Ribeiro J.M."/>
            <person name="Scarpassa V."/>
            <person name="Calvo E."/>
        </authorList>
    </citation>
    <scope>NUCLEOTIDE SEQUENCE</scope>
</reference>
<name>A0A2M4DEH5_ANODA</name>
<protein>
    <submittedName>
        <fullName evidence="2">Putative secreted protein</fullName>
    </submittedName>
</protein>
<dbReference type="EMBL" id="GGFL01011683">
    <property type="protein sequence ID" value="MBW75861.1"/>
    <property type="molecule type" value="Transcribed_RNA"/>
</dbReference>
<organism evidence="2">
    <name type="scientific">Anopheles darlingi</name>
    <name type="common">Mosquito</name>
    <dbReference type="NCBI Taxonomy" id="43151"/>
    <lineage>
        <taxon>Eukaryota</taxon>
        <taxon>Metazoa</taxon>
        <taxon>Ecdysozoa</taxon>
        <taxon>Arthropoda</taxon>
        <taxon>Hexapoda</taxon>
        <taxon>Insecta</taxon>
        <taxon>Pterygota</taxon>
        <taxon>Neoptera</taxon>
        <taxon>Endopterygota</taxon>
        <taxon>Diptera</taxon>
        <taxon>Nematocera</taxon>
        <taxon>Culicoidea</taxon>
        <taxon>Culicidae</taxon>
        <taxon>Anophelinae</taxon>
        <taxon>Anopheles</taxon>
    </lineage>
</organism>
<proteinExistence type="predicted"/>
<accession>A0A2M4DEH5</accession>
<feature type="chain" id="PRO_5014856906" evidence="1">
    <location>
        <begin position="27"/>
        <end position="97"/>
    </location>
</feature>
<evidence type="ECO:0000256" key="1">
    <source>
        <dbReference type="SAM" id="SignalP"/>
    </source>
</evidence>
<evidence type="ECO:0000313" key="2">
    <source>
        <dbReference type="EMBL" id="MBW75861.1"/>
    </source>
</evidence>
<feature type="signal peptide" evidence="1">
    <location>
        <begin position="1"/>
        <end position="26"/>
    </location>
</feature>
<dbReference type="AlphaFoldDB" id="A0A2M4DEH5"/>
<sequence length="97" mass="11042">MPFSARSLLSVGLSCLCSLHIFLTFSSEHVTRCFIGVKRVGDTLGPRIRQPVSTSVVVTRDPWWPFRTEYTQSSVRTSANEREVVLKQRIANKLIYI</sequence>